<dbReference type="PANTHER" id="PTHR27006">
    <property type="entry name" value="PROMASTIGOTE SURFACE ANTIGEN PROTEIN PSA"/>
    <property type="match status" value="1"/>
</dbReference>
<gene>
    <name evidence="17" type="ORF">U9M48_018713</name>
</gene>
<feature type="domain" description="Gnk2-homologous" evidence="16">
    <location>
        <begin position="173"/>
        <end position="289"/>
    </location>
</feature>
<evidence type="ECO:0000256" key="4">
    <source>
        <dbReference type="ARBA" id="ARBA00022475"/>
    </source>
</evidence>
<keyword evidence="11" id="KW-0472">Membrane</keyword>
<feature type="signal peptide" evidence="14">
    <location>
        <begin position="1"/>
        <end position="30"/>
    </location>
</feature>
<keyword evidence="6 14" id="KW-0732">Signal</keyword>
<reference evidence="17 18" key="1">
    <citation type="submission" date="2024-02" db="EMBL/GenBank/DDBJ databases">
        <title>High-quality chromosome-scale genome assembly of Pensacola bahiagrass (Paspalum notatum Flugge var. saurae).</title>
        <authorList>
            <person name="Vega J.M."/>
            <person name="Podio M."/>
            <person name="Orjuela J."/>
            <person name="Siena L.A."/>
            <person name="Pessino S.C."/>
            <person name="Combes M.C."/>
            <person name="Mariac C."/>
            <person name="Albertini E."/>
            <person name="Pupilli F."/>
            <person name="Ortiz J.P.A."/>
            <person name="Leblanc O."/>
        </authorList>
    </citation>
    <scope>NUCLEOTIDE SEQUENCE [LARGE SCALE GENOMIC DNA]</scope>
    <source>
        <strain evidence="17">R1</strain>
        <tissue evidence="17">Leaf</tissue>
    </source>
</reference>
<dbReference type="Gene3D" id="3.30.430.20">
    <property type="entry name" value="Gnk2 domain, C-X8-C-X2-C motif"/>
    <property type="match status" value="2"/>
</dbReference>
<dbReference type="InterPro" id="IPR001245">
    <property type="entry name" value="Ser-Thr/Tyr_kinase_cat_dom"/>
</dbReference>
<evidence type="ECO:0000313" key="17">
    <source>
        <dbReference type="EMBL" id="WVZ70004.1"/>
    </source>
</evidence>
<evidence type="ECO:0000256" key="6">
    <source>
        <dbReference type="ARBA" id="ARBA00022729"/>
    </source>
</evidence>
<protein>
    <submittedName>
        <fullName evidence="17">Uncharacterized protein</fullName>
    </submittedName>
</protein>
<accession>A0AAQ3T9Z3</accession>
<dbReference type="GO" id="GO:0005886">
    <property type="term" value="C:plasma membrane"/>
    <property type="evidence" value="ECO:0007669"/>
    <property type="project" value="UniProtKB-SubCell"/>
</dbReference>
<evidence type="ECO:0000256" key="7">
    <source>
        <dbReference type="ARBA" id="ARBA00022737"/>
    </source>
</evidence>
<feature type="chain" id="PRO_5042993318" evidence="14">
    <location>
        <begin position="31"/>
        <end position="664"/>
    </location>
</feature>
<dbReference type="CDD" id="cd23509">
    <property type="entry name" value="Gnk2-like"/>
    <property type="match status" value="1"/>
</dbReference>
<evidence type="ECO:0000256" key="3">
    <source>
        <dbReference type="ARBA" id="ARBA00010217"/>
    </source>
</evidence>
<dbReference type="InterPro" id="IPR008271">
    <property type="entry name" value="Ser/Thr_kinase_AS"/>
</dbReference>
<dbReference type="InterPro" id="IPR011009">
    <property type="entry name" value="Kinase-like_dom_sf"/>
</dbReference>
<keyword evidence="13" id="KW-0325">Glycoprotein</keyword>
<dbReference type="PROSITE" id="PS00108">
    <property type="entry name" value="PROTEIN_KINASE_ST"/>
    <property type="match status" value="1"/>
</dbReference>
<dbReference type="PROSITE" id="PS51257">
    <property type="entry name" value="PROKAR_LIPOPROTEIN"/>
    <property type="match status" value="1"/>
</dbReference>
<evidence type="ECO:0000259" key="16">
    <source>
        <dbReference type="PROSITE" id="PS51473"/>
    </source>
</evidence>
<evidence type="ECO:0000256" key="9">
    <source>
        <dbReference type="ARBA" id="ARBA00022840"/>
    </source>
</evidence>
<dbReference type="Gene3D" id="1.10.510.10">
    <property type="entry name" value="Transferase(Phosphotransferase) domain 1"/>
    <property type="match status" value="1"/>
</dbReference>
<evidence type="ECO:0000256" key="10">
    <source>
        <dbReference type="ARBA" id="ARBA00022989"/>
    </source>
</evidence>
<evidence type="ECO:0000256" key="5">
    <source>
        <dbReference type="ARBA" id="ARBA00022692"/>
    </source>
</evidence>
<dbReference type="Pfam" id="PF07714">
    <property type="entry name" value="PK_Tyr_Ser-Thr"/>
    <property type="match status" value="1"/>
</dbReference>
<keyword evidence="12" id="KW-0675">Receptor</keyword>
<dbReference type="SMART" id="SM00220">
    <property type="entry name" value="S_TKc"/>
    <property type="match status" value="1"/>
</dbReference>
<keyword evidence="10" id="KW-1133">Transmembrane helix</keyword>
<keyword evidence="9" id="KW-0067">ATP-binding</keyword>
<dbReference type="PROSITE" id="PS51473">
    <property type="entry name" value="GNK2"/>
    <property type="match status" value="2"/>
</dbReference>
<evidence type="ECO:0000256" key="13">
    <source>
        <dbReference type="ARBA" id="ARBA00023180"/>
    </source>
</evidence>
<evidence type="ECO:0000256" key="8">
    <source>
        <dbReference type="ARBA" id="ARBA00022741"/>
    </source>
</evidence>
<dbReference type="GO" id="GO:0004672">
    <property type="term" value="F:protein kinase activity"/>
    <property type="evidence" value="ECO:0007669"/>
    <property type="project" value="InterPro"/>
</dbReference>
<evidence type="ECO:0000256" key="11">
    <source>
        <dbReference type="ARBA" id="ARBA00023136"/>
    </source>
</evidence>
<dbReference type="InterPro" id="IPR002902">
    <property type="entry name" value="GNK2"/>
</dbReference>
<dbReference type="FunFam" id="3.30.200.20:FF:000162">
    <property type="entry name" value="Adenine nucleotide alpha hydrolase-like domain kinase"/>
    <property type="match status" value="1"/>
</dbReference>
<keyword evidence="7" id="KW-0677">Repeat</keyword>
<keyword evidence="18" id="KW-1185">Reference proteome</keyword>
<dbReference type="AlphaFoldDB" id="A0AAQ3T9Z3"/>
<organism evidence="17 18">
    <name type="scientific">Paspalum notatum var. saurae</name>
    <dbReference type="NCBI Taxonomy" id="547442"/>
    <lineage>
        <taxon>Eukaryota</taxon>
        <taxon>Viridiplantae</taxon>
        <taxon>Streptophyta</taxon>
        <taxon>Embryophyta</taxon>
        <taxon>Tracheophyta</taxon>
        <taxon>Spermatophyta</taxon>
        <taxon>Magnoliopsida</taxon>
        <taxon>Liliopsida</taxon>
        <taxon>Poales</taxon>
        <taxon>Poaceae</taxon>
        <taxon>PACMAD clade</taxon>
        <taxon>Panicoideae</taxon>
        <taxon>Andropogonodae</taxon>
        <taxon>Paspaleae</taxon>
        <taxon>Paspalinae</taxon>
        <taxon>Paspalum</taxon>
    </lineage>
</organism>
<name>A0AAQ3T9Z3_PASNO</name>
<dbReference type="Pfam" id="PF01657">
    <property type="entry name" value="Stress-antifung"/>
    <property type="match status" value="2"/>
</dbReference>
<evidence type="ECO:0000256" key="12">
    <source>
        <dbReference type="ARBA" id="ARBA00023170"/>
    </source>
</evidence>
<dbReference type="PANTHER" id="PTHR27006:SF586">
    <property type="entry name" value="CYSTEINE-RICH RECEPTOR-LIKE PROTEIN KINASE 10"/>
    <property type="match status" value="1"/>
</dbReference>
<proteinExistence type="inferred from homology"/>
<dbReference type="Proteomes" id="UP001341281">
    <property type="component" value="Chromosome 04"/>
</dbReference>
<dbReference type="GO" id="GO:0002229">
    <property type="term" value="P:defense response to oomycetes"/>
    <property type="evidence" value="ECO:0007669"/>
    <property type="project" value="UniProtKB-ARBA"/>
</dbReference>
<keyword evidence="5" id="KW-0812">Transmembrane</keyword>
<dbReference type="GO" id="GO:0005524">
    <property type="term" value="F:ATP binding"/>
    <property type="evidence" value="ECO:0007669"/>
    <property type="project" value="UniProtKB-KW"/>
</dbReference>
<keyword evidence="8" id="KW-0547">Nucleotide-binding</keyword>
<feature type="domain" description="Protein kinase" evidence="15">
    <location>
        <begin position="341"/>
        <end position="645"/>
    </location>
</feature>
<dbReference type="PROSITE" id="PS50011">
    <property type="entry name" value="PROTEIN_KINASE_DOM"/>
    <property type="match status" value="1"/>
</dbReference>
<evidence type="ECO:0000256" key="1">
    <source>
        <dbReference type="ARBA" id="ARBA00004251"/>
    </source>
</evidence>
<dbReference type="SUPFAM" id="SSF56112">
    <property type="entry name" value="Protein kinase-like (PK-like)"/>
    <property type="match status" value="1"/>
</dbReference>
<comment type="similarity">
    <text evidence="3">In the C-terminal section; belongs to the protein kinase superfamily. Ser/Thr protein kinase family.</text>
</comment>
<dbReference type="Gene3D" id="3.30.200.20">
    <property type="entry name" value="Phosphorylase Kinase, domain 1"/>
    <property type="match status" value="1"/>
</dbReference>
<dbReference type="InterPro" id="IPR000719">
    <property type="entry name" value="Prot_kinase_dom"/>
</dbReference>
<evidence type="ECO:0000256" key="2">
    <source>
        <dbReference type="ARBA" id="ARBA00008536"/>
    </source>
</evidence>
<comment type="similarity">
    <text evidence="2">In the N-terminal section; belongs to the leguminous lectin family.</text>
</comment>
<evidence type="ECO:0000313" key="18">
    <source>
        <dbReference type="Proteomes" id="UP001341281"/>
    </source>
</evidence>
<feature type="domain" description="Gnk2-homologous" evidence="16">
    <location>
        <begin position="48"/>
        <end position="162"/>
    </location>
</feature>
<sequence length="664" mass="73927">MVSYIDKQSLLPLVILTAVLLLSSSTTAGAAGCSSYYDDDNMTTRVKPLYYDCGCSSAPYNPTNDYYDNRTRLAGDLALNISASPDNLFANYTVGSLSGFVLCRGDYRGSVCADSLSRTISDYVNVTITNDTNNQITIICPSSEELTIYYDQHMLSFSAGDGYVYKDPGSNRPAWLASNMNYKNRTGGDAEFYGDRVQELLNETARQAASSSSSPELYATGKSWLGGDGGVIYGMVQCRPDMESGHCGECLGDLIGKVPKKFITAAGDHCVGGRILGVWCNLRFEEELFFKETADTVKLHKPKNSKTRHKLEDWTRLVAVEIGTMFSHFTLSEIRNATDNFSEAKKLGEGAFGPVYQGQLNCGVDVAIKRLSAYSSQGLEQFRNEIRSIAKLQHINLVKLIGCCMEQNEKILVYEYMPNRSLDDIFKDVAKWASLTWPIRQNIINGIAQGLLYIHNLLQPETCIVHRDLKASNILLDIQLNPKISDFGIAMFSSSATESQDIVPMGLNMAMDLLCQLFCLIIGYMAPECFYGSTISVKSDVYSFGVLILEIISGRKVATSFRRYKRSDNLMAYAWRLWEDGNCKQLIDNSLSVEEHNEEEEIIRCAQIALLCVQANLEDRPGMAEVIRMLSNKGTPLDMPRQPAYFNEPIVAARSNHTRTLYVM</sequence>
<evidence type="ECO:0000259" key="15">
    <source>
        <dbReference type="PROSITE" id="PS50011"/>
    </source>
</evidence>
<dbReference type="FunFam" id="1.10.510.10:FF:000240">
    <property type="entry name" value="Lectin-domain containing receptor kinase A4.3"/>
    <property type="match status" value="1"/>
</dbReference>
<dbReference type="InterPro" id="IPR038408">
    <property type="entry name" value="GNK2_sf"/>
</dbReference>
<dbReference type="EMBL" id="CP144748">
    <property type="protein sequence ID" value="WVZ70004.1"/>
    <property type="molecule type" value="Genomic_DNA"/>
</dbReference>
<keyword evidence="4" id="KW-1003">Cell membrane</keyword>
<evidence type="ECO:0000256" key="14">
    <source>
        <dbReference type="SAM" id="SignalP"/>
    </source>
</evidence>
<comment type="subcellular location">
    <subcellularLocation>
        <location evidence="1">Cell membrane</location>
        <topology evidence="1">Single-pass type I membrane protein</topology>
    </subcellularLocation>
</comment>